<protein>
    <submittedName>
        <fullName evidence="4">BatD family protein</fullName>
    </submittedName>
</protein>
<sequence length="561" mass="60012">MHSLLRPLLTWLLAATALLAAPAHAETRAWLDRDRIGMGETVTLNIETTASGAPDYGPLRGEFQASGHASRREFERVNGRSVTRTLYAVALRPLREGVITVPSLTVGGERTQPLPLTVTGSTARVPARAGDDVFMESEADDQDPYVQQAVGWTVRLYSAVPLISGQIDQPAPEGASLQRVGQDAQYTKSIAGRRYTIVERRFQLIPERSGTLSIPGARFEGRGTGGFFDDFFGGRGATLEAEAAPRFLQVRRAPDNAPQPWLPLHGLELRYRTTPQSLHAGTAATLEVQATADGATAAQMPELVLPHIDGVQVFPEPEQSDESFDQGRPRVTVTRRFSLVPAQAGPARLEGLRLGWWDVRAGAARTAALPPLTWTVAPGRAGADPAPGATPDAAAPPASGALRDEAGPINGDAMPWALVALAFAALWLVTLLWALHRRGAPALGAGQAPAVLRTDGTRLSRVELKRALDTGDLGSVVDTLRAMADPPAADVDMLLQRLDDPAQREAVEAIERARWAGGDGVQARAAARSAFASGPRWRSADVARTEEPLPPLYPTQSRPRS</sequence>
<keyword evidence="3" id="KW-0732">Signal</keyword>
<evidence type="ECO:0000256" key="3">
    <source>
        <dbReference type="SAM" id="SignalP"/>
    </source>
</evidence>
<feature type="compositionally biased region" description="Basic and acidic residues" evidence="1">
    <location>
        <begin position="538"/>
        <end position="547"/>
    </location>
</feature>
<evidence type="ECO:0000313" key="5">
    <source>
        <dbReference type="Proteomes" id="UP001430954"/>
    </source>
</evidence>
<evidence type="ECO:0000313" key="4">
    <source>
        <dbReference type="EMBL" id="MBZ4040507.1"/>
    </source>
</evidence>
<keyword evidence="2" id="KW-0472">Membrane</keyword>
<dbReference type="RefSeq" id="WP_223676959.1">
    <property type="nucleotide sequence ID" value="NZ_JAINZW010000007.1"/>
</dbReference>
<dbReference type="EMBL" id="JAINZW010000007">
    <property type="protein sequence ID" value="MBZ4040507.1"/>
    <property type="molecule type" value="Genomic_DNA"/>
</dbReference>
<name>A0ABS7T9E7_9GAMM</name>
<feature type="region of interest" description="Disordered" evidence="1">
    <location>
        <begin position="379"/>
        <end position="400"/>
    </location>
</feature>
<feature type="transmembrane region" description="Helical" evidence="2">
    <location>
        <begin position="413"/>
        <end position="435"/>
    </location>
</feature>
<keyword evidence="2" id="KW-0812">Transmembrane</keyword>
<gene>
    <name evidence="4" type="ORF">K6753_13285</name>
</gene>
<keyword evidence="2" id="KW-1133">Transmembrane helix</keyword>
<dbReference type="PANTHER" id="PTHR40940:SF1">
    <property type="entry name" value="PROTEIN BATD"/>
    <property type="match status" value="1"/>
</dbReference>
<dbReference type="Proteomes" id="UP001430954">
    <property type="component" value="Unassembled WGS sequence"/>
</dbReference>
<comment type="caution">
    <text evidence="4">The sequence shown here is derived from an EMBL/GenBank/DDBJ whole genome shotgun (WGS) entry which is preliminary data.</text>
</comment>
<evidence type="ECO:0000256" key="1">
    <source>
        <dbReference type="SAM" id="MobiDB-lite"/>
    </source>
</evidence>
<dbReference type="InterPro" id="IPR025738">
    <property type="entry name" value="BatD"/>
</dbReference>
<feature type="chain" id="PRO_5047331099" evidence="3">
    <location>
        <begin position="26"/>
        <end position="561"/>
    </location>
</feature>
<reference evidence="4 5" key="1">
    <citation type="submission" date="2021-09" db="EMBL/GenBank/DDBJ databases">
        <title>Lysobacter sp. 13A isolated from the river sediment.</title>
        <authorList>
            <person name="Liu H."/>
            <person name="Li S."/>
            <person name="Mao S."/>
        </authorList>
    </citation>
    <scope>NUCLEOTIDE SEQUENCE [LARGE SCALE GENOMIC DNA]</scope>
    <source>
        <strain evidence="4 5">13A</strain>
    </source>
</reference>
<organism evidence="4 5">
    <name type="scientific">Novilysobacter selenitireducens</name>
    <dbReference type="NCBI Taxonomy" id="2872639"/>
    <lineage>
        <taxon>Bacteria</taxon>
        <taxon>Pseudomonadati</taxon>
        <taxon>Pseudomonadota</taxon>
        <taxon>Gammaproteobacteria</taxon>
        <taxon>Lysobacterales</taxon>
        <taxon>Lysobacteraceae</taxon>
        <taxon>Novilysobacter</taxon>
    </lineage>
</organism>
<keyword evidence="5" id="KW-1185">Reference proteome</keyword>
<proteinExistence type="predicted"/>
<dbReference type="Pfam" id="PF13584">
    <property type="entry name" value="BatD"/>
    <property type="match status" value="1"/>
</dbReference>
<feature type="region of interest" description="Disordered" evidence="1">
    <location>
        <begin position="532"/>
        <end position="561"/>
    </location>
</feature>
<evidence type="ECO:0000256" key="2">
    <source>
        <dbReference type="SAM" id="Phobius"/>
    </source>
</evidence>
<feature type="signal peptide" evidence="3">
    <location>
        <begin position="1"/>
        <end position="25"/>
    </location>
</feature>
<accession>A0ABS7T9E7</accession>
<dbReference type="PANTHER" id="PTHR40940">
    <property type="entry name" value="PROTEIN BATD-RELATED"/>
    <property type="match status" value="1"/>
</dbReference>